<dbReference type="EMBL" id="CM026427">
    <property type="protein sequence ID" value="KAG0569230.1"/>
    <property type="molecule type" value="Genomic_DNA"/>
</dbReference>
<sequence length="140" mass="14996">MNPQIRVSWVLDGREDTDTHATALCKCELVSDTRTRNLINPGGGTKYNPGESTSPHCVDSVLPAASISAASPVGASESKGQPQCTQSRPPPDEIKVPPPHEVKLGVPYPRLPRVTASGSAHCDHVKYWKLPVEDGGRYGD</sequence>
<name>A0A8T0HD76_CERPU</name>
<dbReference type="Proteomes" id="UP000822688">
    <property type="component" value="Chromosome 6"/>
</dbReference>
<proteinExistence type="predicted"/>
<feature type="compositionally biased region" description="Basic and acidic residues" evidence="1">
    <location>
        <begin position="90"/>
        <end position="103"/>
    </location>
</feature>
<evidence type="ECO:0000256" key="1">
    <source>
        <dbReference type="SAM" id="MobiDB-lite"/>
    </source>
</evidence>
<feature type="region of interest" description="Disordered" evidence="1">
    <location>
        <begin position="36"/>
        <end position="56"/>
    </location>
</feature>
<dbReference type="AlphaFoldDB" id="A0A8T0HD76"/>
<evidence type="ECO:0000313" key="3">
    <source>
        <dbReference type="Proteomes" id="UP000822688"/>
    </source>
</evidence>
<keyword evidence="3" id="KW-1185">Reference proteome</keyword>
<evidence type="ECO:0000313" key="2">
    <source>
        <dbReference type="EMBL" id="KAG0569230.1"/>
    </source>
</evidence>
<gene>
    <name evidence="2" type="ORF">KC19_6G075400</name>
</gene>
<organism evidence="2 3">
    <name type="scientific">Ceratodon purpureus</name>
    <name type="common">Fire moss</name>
    <name type="synonym">Dicranum purpureum</name>
    <dbReference type="NCBI Taxonomy" id="3225"/>
    <lineage>
        <taxon>Eukaryota</taxon>
        <taxon>Viridiplantae</taxon>
        <taxon>Streptophyta</taxon>
        <taxon>Embryophyta</taxon>
        <taxon>Bryophyta</taxon>
        <taxon>Bryophytina</taxon>
        <taxon>Bryopsida</taxon>
        <taxon>Dicranidae</taxon>
        <taxon>Pseudoditrichales</taxon>
        <taxon>Ditrichaceae</taxon>
        <taxon>Ceratodon</taxon>
    </lineage>
</organism>
<feature type="region of interest" description="Disordered" evidence="1">
    <location>
        <begin position="68"/>
        <end position="106"/>
    </location>
</feature>
<reference evidence="2 3" key="1">
    <citation type="submission" date="2020-06" db="EMBL/GenBank/DDBJ databases">
        <title>WGS assembly of Ceratodon purpureus strain R40.</title>
        <authorList>
            <person name="Carey S.B."/>
            <person name="Jenkins J."/>
            <person name="Shu S."/>
            <person name="Lovell J.T."/>
            <person name="Sreedasyam A."/>
            <person name="Maumus F."/>
            <person name="Tiley G.P."/>
            <person name="Fernandez-Pozo N."/>
            <person name="Barry K."/>
            <person name="Chen C."/>
            <person name="Wang M."/>
            <person name="Lipzen A."/>
            <person name="Daum C."/>
            <person name="Saski C.A."/>
            <person name="Payton A.C."/>
            <person name="Mcbreen J.C."/>
            <person name="Conrad R.E."/>
            <person name="Kollar L.M."/>
            <person name="Olsson S."/>
            <person name="Huttunen S."/>
            <person name="Landis J.B."/>
            <person name="Wickett N.J."/>
            <person name="Johnson M.G."/>
            <person name="Rensing S.A."/>
            <person name="Grimwood J."/>
            <person name="Schmutz J."/>
            <person name="Mcdaniel S.F."/>
        </authorList>
    </citation>
    <scope>NUCLEOTIDE SEQUENCE [LARGE SCALE GENOMIC DNA]</scope>
    <source>
        <strain evidence="2 3">R40</strain>
    </source>
</reference>
<accession>A0A8T0HD76</accession>
<protein>
    <submittedName>
        <fullName evidence="2">Uncharacterized protein</fullName>
    </submittedName>
</protein>
<feature type="compositionally biased region" description="Polar residues" evidence="1">
    <location>
        <begin position="78"/>
        <end position="87"/>
    </location>
</feature>
<comment type="caution">
    <text evidence="2">The sequence shown here is derived from an EMBL/GenBank/DDBJ whole genome shotgun (WGS) entry which is preliminary data.</text>
</comment>